<comment type="caution">
    <text evidence="4">The sequence shown here is derived from an EMBL/GenBank/DDBJ whole genome shotgun (WGS) entry which is preliminary data.</text>
</comment>
<evidence type="ECO:0000313" key="5">
    <source>
        <dbReference type="Proteomes" id="UP001221757"/>
    </source>
</evidence>
<evidence type="ECO:0000256" key="1">
    <source>
        <dbReference type="ARBA" id="ARBA00022664"/>
    </source>
</evidence>
<dbReference type="GO" id="GO:0003676">
    <property type="term" value="F:nucleic acid binding"/>
    <property type="evidence" value="ECO:0007669"/>
    <property type="project" value="InterPro"/>
</dbReference>
<evidence type="ECO:0000256" key="2">
    <source>
        <dbReference type="PROSITE-ProRule" id="PRU00047"/>
    </source>
</evidence>
<keyword evidence="2" id="KW-0479">Metal-binding</keyword>
<sequence>MIPPSAKAALIATNIVRSVAAAAQASGTAPAVGMTISSGNTASAQTITLAPVYLMHLAVEEWDHLEAEKKKHSTSLRSHEDTGVALNTQPMSLLSSSLHKQRFGRSGKGNGNGNGNQRQKGLCWNCGGKGHVSSKCPSPKLESEKGKGGAWSVEPMECIDRTRDSASLCIAADTVFDVEDLSISIPLTINSREVLPESDNVALCLIAHYRIYLRSVEQRCLEGLAVIAPSSSVVQISEIVAREHEE</sequence>
<dbReference type="Pfam" id="PF00098">
    <property type="entry name" value="zf-CCHC"/>
    <property type="match status" value="1"/>
</dbReference>
<dbReference type="SMART" id="SM00343">
    <property type="entry name" value="ZnF_C2HC"/>
    <property type="match status" value="1"/>
</dbReference>
<evidence type="ECO:0000259" key="3">
    <source>
        <dbReference type="PROSITE" id="PS50158"/>
    </source>
</evidence>
<dbReference type="Gene3D" id="4.10.60.10">
    <property type="entry name" value="Zinc finger, CCHC-type"/>
    <property type="match status" value="1"/>
</dbReference>
<accession>A0AAD7FYA3</accession>
<dbReference type="PROSITE" id="PS50158">
    <property type="entry name" value="ZF_CCHC"/>
    <property type="match status" value="1"/>
</dbReference>
<reference evidence="4" key="1">
    <citation type="submission" date="2023-03" db="EMBL/GenBank/DDBJ databases">
        <title>Massive genome expansion in bonnet fungi (Mycena s.s.) driven by repeated elements and novel gene families across ecological guilds.</title>
        <authorList>
            <consortium name="Lawrence Berkeley National Laboratory"/>
            <person name="Harder C.B."/>
            <person name="Miyauchi S."/>
            <person name="Viragh M."/>
            <person name="Kuo A."/>
            <person name="Thoen E."/>
            <person name="Andreopoulos B."/>
            <person name="Lu D."/>
            <person name="Skrede I."/>
            <person name="Drula E."/>
            <person name="Henrissat B."/>
            <person name="Morin E."/>
            <person name="Kohler A."/>
            <person name="Barry K."/>
            <person name="LaButti K."/>
            <person name="Morin E."/>
            <person name="Salamov A."/>
            <person name="Lipzen A."/>
            <person name="Mereny Z."/>
            <person name="Hegedus B."/>
            <person name="Baldrian P."/>
            <person name="Stursova M."/>
            <person name="Weitz H."/>
            <person name="Taylor A."/>
            <person name="Grigoriev I.V."/>
            <person name="Nagy L.G."/>
            <person name="Martin F."/>
            <person name="Kauserud H."/>
        </authorList>
    </citation>
    <scope>NUCLEOTIDE SEQUENCE</scope>
    <source>
        <strain evidence="4">CBHHK067</strain>
    </source>
</reference>
<dbReference type="GO" id="GO:0006397">
    <property type="term" value="P:mRNA processing"/>
    <property type="evidence" value="ECO:0007669"/>
    <property type="project" value="UniProtKB-KW"/>
</dbReference>
<protein>
    <recommendedName>
        <fullName evidence="3">CCHC-type domain-containing protein</fullName>
    </recommendedName>
</protein>
<dbReference type="InterPro" id="IPR001878">
    <property type="entry name" value="Znf_CCHC"/>
</dbReference>
<keyword evidence="5" id="KW-1185">Reference proteome</keyword>
<organism evidence="4 5">
    <name type="scientific">Mycena rosella</name>
    <name type="common">Pink bonnet</name>
    <name type="synonym">Agaricus rosellus</name>
    <dbReference type="NCBI Taxonomy" id="1033263"/>
    <lineage>
        <taxon>Eukaryota</taxon>
        <taxon>Fungi</taxon>
        <taxon>Dikarya</taxon>
        <taxon>Basidiomycota</taxon>
        <taxon>Agaricomycotina</taxon>
        <taxon>Agaricomycetes</taxon>
        <taxon>Agaricomycetidae</taxon>
        <taxon>Agaricales</taxon>
        <taxon>Marasmiineae</taxon>
        <taxon>Mycenaceae</taxon>
        <taxon>Mycena</taxon>
    </lineage>
</organism>
<proteinExistence type="predicted"/>
<keyword evidence="1" id="KW-0507">mRNA processing</keyword>
<dbReference type="EMBL" id="JARKIE010000388">
    <property type="protein sequence ID" value="KAJ7646154.1"/>
    <property type="molecule type" value="Genomic_DNA"/>
</dbReference>
<dbReference type="InterPro" id="IPR036875">
    <property type="entry name" value="Znf_CCHC_sf"/>
</dbReference>
<dbReference type="Proteomes" id="UP001221757">
    <property type="component" value="Unassembled WGS sequence"/>
</dbReference>
<name>A0AAD7FYA3_MYCRO</name>
<keyword evidence="2" id="KW-0862">Zinc</keyword>
<gene>
    <name evidence="4" type="ORF">B0H17DRAFT_1148216</name>
</gene>
<feature type="domain" description="CCHC-type" evidence="3">
    <location>
        <begin position="123"/>
        <end position="138"/>
    </location>
</feature>
<keyword evidence="2" id="KW-0863">Zinc-finger</keyword>
<dbReference type="GO" id="GO:0008270">
    <property type="term" value="F:zinc ion binding"/>
    <property type="evidence" value="ECO:0007669"/>
    <property type="project" value="UniProtKB-KW"/>
</dbReference>
<dbReference type="AlphaFoldDB" id="A0AAD7FYA3"/>
<dbReference type="SUPFAM" id="SSF57756">
    <property type="entry name" value="Retrovirus zinc finger-like domains"/>
    <property type="match status" value="1"/>
</dbReference>
<evidence type="ECO:0000313" key="4">
    <source>
        <dbReference type="EMBL" id="KAJ7646154.1"/>
    </source>
</evidence>